<dbReference type="Proteomes" id="UP000031473">
    <property type="component" value="Unassembled WGS sequence"/>
</dbReference>
<proteinExistence type="predicted"/>
<dbReference type="AlphaFoldDB" id="A0A0C1F9I5"/>
<dbReference type="EMBL" id="JSYL01000021">
    <property type="protein sequence ID" value="KIA84749.1"/>
    <property type="molecule type" value="Genomic_DNA"/>
</dbReference>
<sequence length="356" mass="41646">MDLNKIIKLISCFFLITSNYSCSQTTKPANMKWIEKYSFYDFYKKNINNGNFPPGTGLKLTIFKFLNEKTIFLAGSKDLHAFYNKPGDCAILFVSKDKGKSYQEVTFPEENVKFLTPTEKYTLVETNINGYSAIGKNVIYLLDNTTLQFKKIDEYSSNNKISYKQFNGEYVIYSDNNETYVLNILTEEKYKLPNDVVEKNFILNDSDAKITFLRENNKVVLYDAKNNLYEISKTLKGSYSTIMNTFGEITLGKENLLKTSGTIYDLNEKELFEASPKTEKGLYRYKNFASYFKETRPYVIFFYSYDYGKTWYEYKTQNMFTTSVPKGYYKDKYIVLDVSYYDKKNDADIEVGEFQK</sequence>
<name>A0A0C1F9I5_9FLAO</name>
<organism evidence="1 2">
    <name type="scientific">Kaistella jeonii</name>
    <dbReference type="NCBI Taxonomy" id="266749"/>
    <lineage>
        <taxon>Bacteria</taxon>
        <taxon>Pseudomonadati</taxon>
        <taxon>Bacteroidota</taxon>
        <taxon>Flavobacteriia</taxon>
        <taxon>Flavobacteriales</taxon>
        <taxon>Weeksellaceae</taxon>
        <taxon>Chryseobacterium group</taxon>
        <taxon>Kaistella</taxon>
    </lineage>
</organism>
<reference evidence="1 2" key="1">
    <citation type="submission" date="2014-10" db="EMBL/GenBank/DDBJ databases">
        <title>Kaistella jeonii genome.</title>
        <authorList>
            <person name="Clayton J.T."/>
            <person name="Newman J.D."/>
        </authorList>
    </citation>
    <scope>NUCLEOTIDE SEQUENCE [LARGE SCALE GENOMIC DNA]</scope>
    <source>
        <strain evidence="1 2">DSM 17048</strain>
    </source>
</reference>
<accession>A0A0C1F9I5</accession>
<gene>
    <name evidence="1" type="ORF">OA86_14850</name>
</gene>
<evidence type="ECO:0000313" key="2">
    <source>
        <dbReference type="Proteomes" id="UP000031473"/>
    </source>
</evidence>
<dbReference type="STRING" id="266749.SAMN05421876_1233"/>
<dbReference type="InterPro" id="IPR036278">
    <property type="entry name" value="Sialidase_sf"/>
</dbReference>
<dbReference type="SUPFAM" id="SSF50939">
    <property type="entry name" value="Sialidases"/>
    <property type="match status" value="1"/>
</dbReference>
<evidence type="ECO:0000313" key="1">
    <source>
        <dbReference type="EMBL" id="KIA84749.1"/>
    </source>
</evidence>
<comment type="caution">
    <text evidence="1">The sequence shown here is derived from an EMBL/GenBank/DDBJ whole genome shotgun (WGS) entry which is preliminary data.</text>
</comment>
<keyword evidence="2" id="KW-1185">Reference proteome</keyword>
<protein>
    <submittedName>
        <fullName evidence="1">Uncharacterized protein</fullName>
    </submittedName>
</protein>